<dbReference type="Proteomes" id="UP000481033">
    <property type="component" value="Unassembled WGS sequence"/>
</dbReference>
<evidence type="ECO:0000256" key="1">
    <source>
        <dbReference type="SAM" id="Coils"/>
    </source>
</evidence>
<proteinExistence type="predicted"/>
<protein>
    <submittedName>
        <fullName evidence="2">Uncharacterized protein</fullName>
    </submittedName>
</protein>
<evidence type="ECO:0000313" key="3">
    <source>
        <dbReference type="Proteomes" id="UP000481033"/>
    </source>
</evidence>
<dbReference type="AlphaFoldDB" id="A0A6M0RHH6"/>
<keyword evidence="1" id="KW-0175">Coiled coil</keyword>
<feature type="coiled-coil region" evidence="1">
    <location>
        <begin position="276"/>
        <end position="310"/>
    </location>
</feature>
<evidence type="ECO:0000313" key="2">
    <source>
        <dbReference type="EMBL" id="NEZ55599.1"/>
    </source>
</evidence>
<keyword evidence="3" id="KW-1185">Reference proteome</keyword>
<feature type="coiled-coil region" evidence="1">
    <location>
        <begin position="112"/>
        <end position="143"/>
    </location>
</feature>
<dbReference type="RefSeq" id="WP_163697509.1">
    <property type="nucleotide sequence ID" value="NZ_QXHD01000004.1"/>
</dbReference>
<accession>A0A6M0RHH6</accession>
<sequence length="332" mass="38131">MVASQDSNEQVLAAFQKILADRKKLGSRIATKEQEAAAAKNAQMLDVASAYTVDGIVKGLADLQLEFGSIVTELSEKLTAESLKLGELDQAIEIETRHLQTLKQIRVVADTLHLLTQEHQDKLRSLEQTETEQQAALEKEMTEVRSHWAKDQADFEQTVREQTERLTKGRERQEADYQYELERKQTVDANEFDEIRRNQEKELQDTGQVNDRQWTERERILEENQSLLEDYQQRVDVFSAELSELVDITRENAATAVQQNADVQAELLEKEWEATKQGYEFTIQSLEQKIQEQTQQIESINTQLQETMQQSHTLTIKAFEKSSTADSQERGG</sequence>
<reference evidence="2 3" key="1">
    <citation type="journal article" date="2020" name="Microb. Ecol.">
        <title>Ecogenomics of the Marine Benthic Filamentous Cyanobacterium Adonisia.</title>
        <authorList>
            <person name="Walter J.M."/>
            <person name="Coutinho F.H."/>
            <person name="Leomil L."/>
            <person name="Hargreaves P.I."/>
            <person name="Campeao M.E."/>
            <person name="Vieira V.V."/>
            <person name="Silva B.S."/>
            <person name="Fistarol G.O."/>
            <person name="Salomon P.S."/>
            <person name="Sawabe T."/>
            <person name="Mino S."/>
            <person name="Hosokawa M."/>
            <person name="Miyashita H."/>
            <person name="Maruyama F."/>
            <person name="van Verk M.C."/>
            <person name="Dutilh B.E."/>
            <person name="Thompson C.C."/>
            <person name="Thompson F.L."/>
        </authorList>
    </citation>
    <scope>NUCLEOTIDE SEQUENCE [LARGE SCALE GENOMIC DNA]</scope>
    <source>
        <strain evidence="2 3">CCMR0081</strain>
    </source>
</reference>
<gene>
    <name evidence="2" type="ORF">DXZ20_07930</name>
</gene>
<comment type="caution">
    <text evidence="2">The sequence shown here is derived from an EMBL/GenBank/DDBJ whole genome shotgun (WGS) entry which is preliminary data.</text>
</comment>
<dbReference type="EMBL" id="QXHD01000004">
    <property type="protein sequence ID" value="NEZ55599.1"/>
    <property type="molecule type" value="Genomic_DNA"/>
</dbReference>
<organism evidence="2 3">
    <name type="scientific">Adonisia turfae CCMR0081</name>
    <dbReference type="NCBI Taxonomy" id="2292702"/>
    <lineage>
        <taxon>Bacteria</taxon>
        <taxon>Bacillati</taxon>
        <taxon>Cyanobacteriota</taxon>
        <taxon>Adonisia</taxon>
        <taxon>Adonisia turfae</taxon>
    </lineage>
</organism>
<name>A0A6M0RHH6_9CYAN</name>